<dbReference type="Proteomes" id="UP001595536">
    <property type="component" value="Unassembled WGS sequence"/>
</dbReference>
<dbReference type="Pfam" id="PF06059">
    <property type="entry name" value="DUF930"/>
    <property type="match status" value="1"/>
</dbReference>
<comment type="caution">
    <text evidence="2">The sequence shown here is derived from an EMBL/GenBank/DDBJ whole genome shotgun (WGS) entry which is preliminary data.</text>
</comment>
<evidence type="ECO:0000313" key="3">
    <source>
        <dbReference type="Proteomes" id="UP001595536"/>
    </source>
</evidence>
<reference evidence="3" key="1">
    <citation type="journal article" date="2019" name="Int. J. Syst. Evol. Microbiol.">
        <title>The Global Catalogue of Microorganisms (GCM) 10K type strain sequencing project: providing services to taxonomists for standard genome sequencing and annotation.</title>
        <authorList>
            <consortium name="The Broad Institute Genomics Platform"/>
            <consortium name="The Broad Institute Genome Sequencing Center for Infectious Disease"/>
            <person name="Wu L."/>
            <person name="Ma J."/>
        </authorList>
    </citation>
    <scope>NUCLEOTIDE SEQUENCE [LARGE SCALE GENOMIC DNA]</scope>
    <source>
        <strain evidence="3">CCM 7941</strain>
    </source>
</reference>
<proteinExistence type="predicted"/>
<dbReference type="RefSeq" id="WP_376868902.1">
    <property type="nucleotide sequence ID" value="NZ_JBHRUV010000058.1"/>
</dbReference>
<protein>
    <submittedName>
        <fullName evidence="2">DUF930 domain-containing protein</fullName>
    </submittedName>
</protein>
<keyword evidence="1" id="KW-0732">Signal</keyword>
<organism evidence="2 3">
    <name type="scientific">Camelimonas abortus</name>
    <dbReference type="NCBI Taxonomy" id="1017184"/>
    <lineage>
        <taxon>Bacteria</taxon>
        <taxon>Pseudomonadati</taxon>
        <taxon>Pseudomonadota</taxon>
        <taxon>Alphaproteobacteria</taxon>
        <taxon>Hyphomicrobiales</taxon>
        <taxon>Chelatococcaceae</taxon>
        <taxon>Camelimonas</taxon>
    </lineage>
</organism>
<name>A0ABV7LH01_9HYPH</name>
<dbReference type="InterPro" id="IPR009273">
    <property type="entry name" value="DUF930"/>
</dbReference>
<feature type="signal peptide" evidence="1">
    <location>
        <begin position="1"/>
        <end position="33"/>
    </location>
</feature>
<dbReference type="EMBL" id="JBHRUV010000058">
    <property type="protein sequence ID" value="MFC3266832.1"/>
    <property type="molecule type" value="Genomic_DNA"/>
</dbReference>
<evidence type="ECO:0000313" key="2">
    <source>
        <dbReference type="EMBL" id="MFC3266832.1"/>
    </source>
</evidence>
<gene>
    <name evidence="2" type="ORF">ACFOEX_10790</name>
</gene>
<feature type="chain" id="PRO_5046320007" evidence="1">
    <location>
        <begin position="34"/>
        <end position="153"/>
    </location>
</feature>
<keyword evidence="3" id="KW-1185">Reference proteome</keyword>
<accession>A0ABV7LH01</accession>
<sequence length="153" mass="16894">MHSGKTLLKTLTRAGVALAALMTALAPSLTATAASAVTARPLVQPDARLARSLMRLDPSQRFQELCDVAALKTISQHEKGMRPDRAQLDAISAPRRRGDALSGDGAAVRSRGQWRRFSFSCVADPEKLTVSRFTYELGEVIPESQWERYNLWR</sequence>
<evidence type="ECO:0000256" key="1">
    <source>
        <dbReference type="SAM" id="SignalP"/>
    </source>
</evidence>